<dbReference type="STRING" id="1042163.BRLA_c019140"/>
<gene>
    <name evidence="4" type="primary">mqnA</name>
    <name evidence="5" type="ORF">BRLA_c019140</name>
</gene>
<evidence type="ECO:0000256" key="1">
    <source>
        <dbReference type="ARBA" id="ARBA00004863"/>
    </source>
</evidence>
<evidence type="ECO:0000256" key="2">
    <source>
        <dbReference type="ARBA" id="ARBA00022428"/>
    </source>
</evidence>
<reference evidence="5 6" key="1">
    <citation type="journal article" date="2011" name="J. Bacteriol.">
        <title>Genome sequence of Brevibacillus laterosporus LMG 15441, a pathogen of invertebrates.</title>
        <authorList>
            <person name="Djukic M."/>
            <person name="Poehlein A."/>
            <person name="Thurmer A."/>
            <person name="Daniel R."/>
        </authorList>
    </citation>
    <scope>NUCLEOTIDE SEQUENCE [LARGE SCALE GENOMIC DNA]</scope>
    <source>
        <strain evidence="5 6">LMG 15441</strain>
    </source>
</reference>
<proteinExistence type="inferred from homology"/>
<dbReference type="Proteomes" id="UP000005850">
    <property type="component" value="Chromosome"/>
</dbReference>
<organism evidence="5 6">
    <name type="scientific">Brevibacillus laterosporus LMG 15441</name>
    <dbReference type="NCBI Taxonomy" id="1042163"/>
    <lineage>
        <taxon>Bacteria</taxon>
        <taxon>Bacillati</taxon>
        <taxon>Bacillota</taxon>
        <taxon>Bacilli</taxon>
        <taxon>Bacillales</taxon>
        <taxon>Paenibacillaceae</taxon>
        <taxon>Brevibacillus</taxon>
    </lineage>
</organism>
<comment type="function">
    <text evidence="4">Catalyzes the dehydration of chorismate into 3-[(1-carboxyvinyl)oxy]benzoate, a step in the biosynthesis of menaquinone (MK, vitamin K2).</text>
</comment>
<dbReference type="PANTHER" id="PTHR37690:SF1">
    <property type="entry name" value="CHORISMATE DEHYDRATASE"/>
    <property type="match status" value="1"/>
</dbReference>
<dbReference type="Pfam" id="PF02621">
    <property type="entry name" value="VitK2_biosynth"/>
    <property type="match status" value="1"/>
</dbReference>
<keyword evidence="6" id="KW-1185">Reference proteome</keyword>
<dbReference type="UniPathway" id="UPA00079"/>
<dbReference type="HOGENOM" id="CLU_059898_0_0_9"/>
<dbReference type="EMBL" id="CP007806">
    <property type="protein sequence ID" value="AIG26235.1"/>
    <property type="molecule type" value="Genomic_DNA"/>
</dbReference>
<comment type="pathway">
    <text evidence="1 4">Quinol/quinone metabolism; menaquinone biosynthesis.</text>
</comment>
<dbReference type="EC" id="4.2.1.151" evidence="4"/>
<dbReference type="InterPro" id="IPR030868">
    <property type="entry name" value="MqnA"/>
</dbReference>
<dbReference type="SUPFAM" id="SSF53850">
    <property type="entry name" value="Periplasmic binding protein-like II"/>
    <property type="match status" value="1"/>
</dbReference>
<dbReference type="InterPro" id="IPR003773">
    <property type="entry name" value="Menaquinone_biosynth"/>
</dbReference>
<dbReference type="CDD" id="cd13634">
    <property type="entry name" value="PBP2_Sco4506"/>
    <property type="match status" value="1"/>
</dbReference>
<dbReference type="HAMAP" id="MF_00995">
    <property type="entry name" value="MqnA"/>
    <property type="match status" value="1"/>
</dbReference>
<dbReference type="RefSeq" id="WP_003338553.1">
    <property type="nucleotide sequence ID" value="NZ_CP007806.1"/>
</dbReference>
<name>A0A075R9K9_BRELA</name>
<dbReference type="KEGG" id="blr:BRLA_c019140"/>
<evidence type="ECO:0000313" key="6">
    <source>
        <dbReference type="Proteomes" id="UP000005850"/>
    </source>
</evidence>
<evidence type="ECO:0000256" key="3">
    <source>
        <dbReference type="ARBA" id="ARBA00023239"/>
    </source>
</evidence>
<comment type="catalytic activity">
    <reaction evidence="4">
        <text>chorismate = 3-[(1-carboxyvinyl)-oxy]benzoate + H2O</text>
        <dbReference type="Rhea" id="RHEA:40051"/>
        <dbReference type="ChEBI" id="CHEBI:15377"/>
        <dbReference type="ChEBI" id="CHEBI:29748"/>
        <dbReference type="ChEBI" id="CHEBI:76981"/>
        <dbReference type="EC" id="4.2.1.151"/>
    </reaction>
</comment>
<protein>
    <recommendedName>
        <fullName evidence="4">Chorismate dehydratase</fullName>
        <ecNumber evidence="4">4.2.1.151</ecNumber>
    </recommendedName>
    <alternativeName>
        <fullName evidence="4">Menaquinone biosynthetic enzyme MqnA</fullName>
    </alternativeName>
</protein>
<keyword evidence="3 4" id="KW-0456">Lyase</keyword>
<dbReference type="AlphaFoldDB" id="A0A075R9K9"/>
<sequence length="286" mass="32514">MSKRQLQVGQILYTNTLPVYFYVNLDRFLGKADFIQQYPAQLNKAMADGIIDVGPISSFSYAEHEDQYVLMPDVCVGAKGPVGSIFLFSKRPIDQLDQARIALTNTSATSVNLLRVILEKFKGMSLEYTTMRPDIKSMMEEHDAALLIGDEAILARQQDLGYYVYDLGQLWYEHTGYPMTFAVWAIRREAVETHGKLLHQLHEEFVRSKNKSHADCSEIVQYAHQHFGGDVSFWEGYFTGLIHDFTQEQIMGLEHYYACTADLGLLPKPVKVAFWATDNITTMSTS</sequence>
<accession>A0A075R9K9</accession>
<dbReference type="GO" id="GO:0016836">
    <property type="term" value="F:hydro-lyase activity"/>
    <property type="evidence" value="ECO:0007669"/>
    <property type="project" value="UniProtKB-UniRule"/>
</dbReference>
<dbReference type="Gene3D" id="3.40.190.10">
    <property type="entry name" value="Periplasmic binding protein-like II"/>
    <property type="match status" value="2"/>
</dbReference>
<evidence type="ECO:0000256" key="4">
    <source>
        <dbReference type="HAMAP-Rule" id="MF_00995"/>
    </source>
</evidence>
<dbReference type="GO" id="GO:0009234">
    <property type="term" value="P:menaquinone biosynthetic process"/>
    <property type="evidence" value="ECO:0007669"/>
    <property type="project" value="UniProtKB-UniRule"/>
</dbReference>
<keyword evidence="2 4" id="KW-0474">Menaquinone biosynthesis</keyword>
<evidence type="ECO:0000313" key="5">
    <source>
        <dbReference type="EMBL" id="AIG26235.1"/>
    </source>
</evidence>
<comment type="similarity">
    <text evidence="4">Belongs to the MqnA/MqnD family. MqnA subfamily.</text>
</comment>
<dbReference type="PANTHER" id="PTHR37690">
    <property type="entry name" value="CHORISMATE DEHYDRATASE"/>
    <property type="match status" value="1"/>
</dbReference>
<dbReference type="eggNOG" id="COG1427">
    <property type="taxonomic scope" value="Bacteria"/>
</dbReference>